<gene>
    <name evidence="1" type="ORF">QAD02_011876</name>
</gene>
<protein>
    <submittedName>
        <fullName evidence="1">Uncharacterized protein</fullName>
    </submittedName>
</protein>
<evidence type="ECO:0000313" key="2">
    <source>
        <dbReference type="Proteomes" id="UP001239111"/>
    </source>
</evidence>
<organism evidence="1 2">
    <name type="scientific">Eretmocerus hayati</name>
    <dbReference type="NCBI Taxonomy" id="131215"/>
    <lineage>
        <taxon>Eukaryota</taxon>
        <taxon>Metazoa</taxon>
        <taxon>Ecdysozoa</taxon>
        <taxon>Arthropoda</taxon>
        <taxon>Hexapoda</taxon>
        <taxon>Insecta</taxon>
        <taxon>Pterygota</taxon>
        <taxon>Neoptera</taxon>
        <taxon>Endopterygota</taxon>
        <taxon>Hymenoptera</taxon>
        <taxon>Apocrita</taxon>
        <taxon>Proctotrupomorpha</taxon>
        <taxon>Chalcidoidea</taxon>
        <taxon>Aphelinidae</taxon>
        <taxon>Aphelininae</taxon>
        <taxon>Eretmocerus</taxon>
    </lineage>
</organism>
<name>A0ACC2NXR5_9HYME</name>
<dbReference type="Proteomes" id="UP001239111">
    <property type="component" value="Chromosome 2"/>
</dbReference>
<sequence length="246" mass="27388">MWLVFLFLVAVQTIRGDYLWHNYYQATIVNDTAHLCHAAIINDYNIIAPTSCLMKHKKSQLRLRSATTKNDFRFDDIVGVCLNSNYEEQSNGKRINDIAVARISQPISGPHMHIPMFAKGQSVEPEAIGEIGNIGSSLTDVDPQSSFVIVTDKNTCKEAYAEKGGISPGQFCADSPNTEHCNDDDGTALILNGELAGIKSHWTNSHESVVKGTGVYTEIAYYRDFIDKCQQTFQDKNERGYFDGPL</sequence>
<comment type="caution">
    <text evidence="1">The sequence shown here is derived from an EMBL/GenBank/DDBJ whole genome shotgun (WGS) entry which is preliminary data.</text>
</comment>
<dbReference type="EMBL" id="CM056742">
    <property type="protein sequence ID" value="KAJ8676090.1"/>
    <property type="molecule type" value="Genomic_DNA"/>
</dbReference>
<evidence type="ECO:0000313" key="1">
    <source>
        <dbReference type="EMBL" id="KAJ8676090.1"/>
    </source>
</evidence>
<reference evidence="1" key="1">
    <citation type="submission" date="2023-04" db="EMBL/GenBank/DDBJ databases">
        <title>A chromosome-level genome assembly of the parasitoid wasp Eretmocerus hayati.</title>
        <authorList>
            <person name="Zhong Y."/>
            <person name="Liu S."/>
            <person name="Liu Y."/>
        </authorList>
    </citation>
    <scope>NUCLEOTIDE SEQUENCE</scope>
    <source>
        <strain evidence="1">ZJU_SS_LIU_2023</strain>
    </source>
</reference>
<proteinExistence type="predicted"/>
<accession>A0ACC2NXR5</accession>
<keyword evidence="2" id="KW-1185">Reference proteome</keyword>
<feature type="non-terminal residue" evidence="1">
    <location>
        <position position="246"/>
    </location>
</feature>